<protein>
    <submittedName>
        <fullName evidence="2">Uncharacterized protein</fullName>
    </submittedName>
</protein>
<dbReference type="EMBL" id="LO017727">
    <property type="protein sequence ID" value="CRH05961.1"/>
    <property type="molecule type" value="Genomic_DNA"/>
</dbReference>
<proteinExistence type="predicted"/>
<evidence type="ECO:0000313" key="2">
    <source>
        <dbReference type="EMBL" id="CRH05961.1"/>
    </source>
</evidence>
<accession>A0A1S7LJE9</accession>
<feature type="compositionally biased region" description="Basic and acidic residues" evidence="1">
    <location>
        <begin position="77"/>
        <end position="92"/>
    </location>
</feature>
<reference evidence="2" key="1">
    <citation type="submission" date="2015-04" db="EMBL/GenBank/DDBJ databases">
        <authorList>
            <person name="Syromyatnikov M.Y."/>
            <person name="Popov V.N."/>
        </authorList>
    </citation>
    <scope>NUCLEOTIDE SEQUENCE</scope>
    <source>
        <strain evidence="2">MO-1</strain>
    </source>
</reference>
<evidence type="ECO:0000256" key="1">
    <source>
        <dbReference type="SAM" id="MobiDB-lite"/>
    </source>
</evidence>
<dbReference type="AlphaFoldDB" id="A0A1S7LJE9"/>
<name>A0A1S7LJE9_MAGMO</name>
<organism evidence="2">
    <name type="scientific">Magnetococcus massalia (strain MO-1)</name>
    <dbReference type="NCBI Taxonomy" id="451514"/>
    <lineage>
        <taxon>Bacteria</taxon>
        <taxon>Pseudomonadati</taxon>
        <taxon>Pseudomonadota</taxon>
        <taxon>Magnetococcia</taxon>
        <taxon>Magnetococcales</taxon>
        <taxon>Magnetococcaceae</taxon>
        <taxon>Magnetococcus</taxon>
    </lineage>
</organism>
<gene>
    <name evidence="2" type="ORF">MAGMO_1784</name>
</gene>
<sequence>MGRTEDMTWNYRLCKHPNGHYSLNEVYYNDDGTPYAMTESAVGFVADEDEGPDEVIGGLEMALKDAKERPLFEVPKEWKDSDAGGKLEKRDEQDEEDQEALREMIEEMQAHSRKMFETIEIGTEFHTSSGVWRCTDKGTRTIIAIKLDSKDKSLYSGPPYMVMEYVHDEHDLEDAALSKESWVQKFCKD</sequence>
<feature type="region of interest" description="Disordered" evidence="1">
    <location>
        <begin position="77"/>
        <end position="96"/>
    </location>
</feature>